<comment type="similarity">
    <text evidence="3 15">Belongs to the peptidase S11 family.</text>
</comment>
<reference evidence="17 18" key="1">
    <citation type="journal article" date="2014" name="Int. J. Syst. Evol. Microbiol.">
        <title>Phylogenomics and the dynamic genome evolution of the genus Streptococcus.</title>
        <authorList>
            <consortium name="The Broad Institute Genome Sequencing Platform"/>
            <person name="Richards V.P."/>
            <person name="Palmer S.R."/>
            <person name="Pavinski Bitar P.D."/>
            <person name="Qin X."/>
            <person name="Weinstock G.M."/>
            <person name="Highlander S.K."/>
            <person name="Town C.D."/>
            <person name="Burne R.A."/>
            <person name="Stanhope M.J."/>
        </authorList>
    </citation>
    <scope>NUCLEOTIDE SEQUENCE [LARGE SCALE GENOMIC DNA]</scope>
    <source>
        <strain evidence="17 18">2285-97</strain>
    </source>
</reference>
<feature type="active site" description="Proton acceptor" evidence="13">
    <location>
        <position position="59"/>
    </location>
</feature>
<dbReference type="NCBIfam" id="NF038273">
    <property type="entry name" value="strep_PBP3"/>
    <property type="match status" value="1"/>
</dbReference>
<dbReference type="InterPro" id="IPR037167">
    <property type="entry name" value="Peptidase_S11_C_sf"/>
</dbReference>
<evidence type="ECO:0000256" key="4">
    <source>
        <dbReference type="ARBA" id="ARBA00012448"/>
    </source>
</evidence>
<dbReference type="InterPro" id="IPR015956">
    <property type="entry name" value="Peniciliin-bd_prot_C_sf"/>
</dbReference>
<dbReference type="UniPathway" id="UPA00219"/>
<dbReference type="SUPFAM" id="SSF56601">
    <property type="entry name" value="beta-lactamase/transpeptidase-like"/>
    <property type="match status" value="1"/>
</dbReference>
<evidence type="ECO:0000256" key="3">
    <source>
        <dbReference type="ARBA" id="ARBA00007164"/>
    </source>
</evidence>
<dbReference type="InterPro" id="IPR012338">
    <property type="entry name" value="Beta-lactam/transpept-like"/>
</dbReference>
<dbReference type="GO" id="GO:0008360">
    <property type="term" value="P:regulation of cell shape"/>
    <property type="evidence" value="ECO:0007669"/>
    <property type="project" value="UniProtKB-KW"/>
</dbReference>
<evidence type="ECO:0000256" key="14">
    <source>
        <dbReference type="PIRSR" id="PIRSR618044-2"/>
    </source>
</evidence>
<feature type="active site" description="Acyl-ester intermediate" evidence="13">
    <location>
        <position position="56"/>
    </location>
</feature>
<dbReference type="GO" id="GO:0006508">
    <property type="term" value="P:proteolysis"/>
    <property type="evidence" value="ECO:0007669"/>
    <property type="project" value="UniProtKB-KW"/>
</dbReference>
<evidence type="ECO:0000256" key="11">
    <source>
        <dbReference type="ARBA" id="ARBA00023316"/>
    </source>
</evidence>
<keyword evidence="5" id="KW-0121">Carboxypeptidase</keyword>
<dbReference type="Pfam" id="PF00768">
    <property type="entry name" value="Peptidase_S11"/>
    <property type="match status" value="1"/>
</dbReference>
<dbReference type="SMART" id="SM00936">
    <property type="entry name" value="PBP5_C"/>
    <property type="match status" value="1"/>
</dbReference>
<evidence type="ECO:0000256" key="8">
    <source>
        <dbReference type="ARBA" id="ARBA00022801"/>
    </source>
</evidence>
<evidence type="ECO:0000256" key="7">
    <source>
        <dbReference type="ARBA" id="ARBA00022729"/>
    </source>
</evidence>
<evidence type="ECO:0000256" key="12">
    <source>
        <dbReference type="ARBA" id="ARBA00034000"/>
    </source>
</evidence>
<dbReference type="PANTHER" id="PTHR21581">
    <property type="entry name" value="D-ALANYL-D-ALANINE CARBOXYPEPTIDASE"/>
    <property type="match status" value="1"/>
</dbReference>
<feature type="active site" evidence="13">
    <location>
        <position position="119"/>
    </location>
</feature>
<comment type="catalytic activity">
    <reaction evidence="12">
        <text>Preferential cleavage: (Ac)2-L-Lys-D-Ala-|-D-Ala. Also transpeptidation of peptidyl-alanyl moieties that are N-acyl substituents of D-alanine.</text>
        <dbReference type="EC" id="3.4.16.4"/>
    </reaction>
</comment>
<accession>G5KC62</accession>
<dbReference type="GO" id="GO:0009252">
    <property type="term" value="P:peptidoglycan biosynthetic process"/>
    <property type="evidence" value="ECO:0007669"/>
    <property type="project" value="UniProtKB-UniPathway"/>
</dbReference>
<dbReference type="Pfam" id="PF07943">
    <property type="entry name" value="PBP5_C"/>
    <property type="match status" value="1"/>
</dbReference>
<keyword evidence="7" id="KW-0732">Signal</keyword>
<dbReference type="EMBL" id="AEUZ02000001">
    <property type="protein sequence ID" value="EHJ56843.1"/>
    <property type="molecule type" value="Genomic_DNA"/>
</dbReference>
<comment type="pathway">
    <text evidence="2">Cell wall biogenesis; peptidoglycan biosynthesis.</text>
</comment>
<evidence type="ECO:0000259" key="16">
    <source>
        <dbReference type="SMART" id="SM00936"/>
    </source>
</evidence>
<dbReference type="InterPro" id="IPR001967">
    <property type="entry name" value="Peptidase_S11_N"/>
</dbReference>
<dbReference type="PRINTS" id="PR00725">
    <property type="entry name" value="DADACBPTASE1"/>
</dbReference>
<dbReference type="eggNOG" id="COG1686">
    <property type="taxonomic scope" value="Bacteria"/>
</dbReference>
<dbReference type="GO" id="GO:0071555">
    <property type="term" value="P:cell wall organization"/>
    <property type="evidence" value="ECO:0007669"/>
    <property type="project" value="UniProtKB-KW"/>
</dbReference>
<dbReference type="Gene3D" id="3.40.710.10">
    <property type="entry name" value="DD-peptidase/beta-lactamase superfamily"/>
    <property type="match status" value="1"/>
</dbReference>
<feature type="binding site" evidence="14">
    <location>
        <position position="239"/>
    </location>
    <ligand>
        <name>substrate</name>
    </ligand>
</feature>
<keyword evidence="8" id="KW-0378">Hydrolase</keyword>
<dbReference type="Gene3D" id="2.60.410.10">
    <property type="entry name" value="D-Ala-D-Ala carboxypeptidase, C-terminal domain"/>
    <property type="match status" value="1"/>
</dbReference>
<dbReference type="RefSeq" id="WP_006739584.1">
    <property type="nucleotide sequence ID" value="NZ_AEUZ02000001.1"/>
</dbReference>
<dbReference type="STRING" id="764291.STRUR_0376"/>
<dbReference type="MEROPS" id="S11.006"/>
<dbReference type="Proteomes" id="UP000005388">
    <property type="component" value="Unassembled WGS sequence"/>
</dbReference>
<dbReference type="GO" id="GO:0009002">
    <property type="term" value="F:serine-type D-Ala-D-Ala carboxypeptidase activity"/>
    <property type="evidence" value="ECO:0007669"/>
    <property type="project" value="UniProtKB-EC"/>
</dbReference>
<comment type="caution">
    <text evidence="17">The sequence shown here is derived from an EMBL/GenBank/DDBJ whole genome shotgun (WGS) entry which is preliminary data.</text>
</comment>
<evidence type="ECO:0000256" key="13">
    <source>
        <dbReference type="PIRSR" id="PIRSR618044-1"/>
    </source>
</evidence>
<keyword evidence="10" id="KW-0573">Peptidoglycan synthesis</keyword>
<dbReference type="PANTHER" id="PTHR21581:SF11">
    <property type="entry name" value="D-ALANYL-D-ALANINE CARBOXYPEPTIDASE DACA"/>
    <property type="match status" value="1"/>
</dbReference>
<dbReference type="AlphaFoldDB" id="G5KC62"/>
<evidence type="ECO:0000256" key="2">
    <source>
        <dbReference type="ARBA" id="ARBA00004752"/>
    </source>
</evidence>
<evidence type="ECO:0000256" key="1">
    <source>
        <dbReference type="ARBA" id="ARBA00003217"/>
    </source>
</evidence>
<comment type="function">
    <text evidence="1">Removes C-terminal D-alanyl residues from sugar-peptide cell wall precursors.</text>
</comment>
<evidence type="ECO:0000256" key="5">
    <source>
        <dbReference type="ARBA" id="ARBA00022645"/>
    </source>
</evidence>
<keyword evidence="11" id="KW-0961">Cell wall biogenesis/degradation</keyword>
<dbReference type="SUPFAM" id="SSF69189">
    <property type="entry name" value="Penicillin-binding protein associated domain"/>
    <property type="match status" value="1"/>
</dbReference>
<organism evidence="17 18">
    <name type="scientific">Streptococcus urinalis 2285-97</name>
    <dbReference type="NCBI Taxonomy" id="764291"/>
    <lineage>
        <taxon>Bacteria</taxon>
        <taxon>Bacillati</taxon>
        <taxon>Bacillota</taxon>
        <taxon>Bacilli</taxon>
        <taxon>Lactobacillales</taxon>
        <taxon>Streptococcaceae</taxon>
        <taxon>Streptococcus</taxon>
    </lineage>
</organism>
<feature type="domain" description="Peptidase S11 D-Ala-D-Ala carboxypeptidase A C-terminal" evidence="16">
    <location>
        <begin position="293"/>
        <end position="390"/>
    </location>
</feature>
<proteinExistence type="inferred from homology"/>
<sequence>MKKFISLLIITLGLLIPIPIFAEQPNINAEHAIAVEASTGKILYEKSSNQLAGIASVTKILTIYLTYQAIDQGKLSWDDMVTISDYPYELTQNSIISNPNLDKRLYSVRDLVNISMVSSANSAAIALAEKIGGSEPKFVNLMKKKLEDWGIKDYKIVNASGLNNSFLGDHIYPGSGKEDENYLSAKSVAIIARHLINDYPQILTISSQSHLNFDNQNLESSNKMLPGMTLARQGVDGLKTGTTDIAGQTFVSTSKIGNFRVITVILKAGNTENDENARFTETNKLLDYCYNQYQVKILPANSIVTKATVKNGMRKTIKLKTKDELYLVIKKNQKIHYLTQIFGKQEQLKAPIKKNKKVGSISLKESLSQKKEYLSKKPTVYLYPTQQVNNDFISLIKSLLTS</sequence>
<gene>
    <name evidence="17" type="ORF">STRUR_0376</name>
</gene>
<keyword evidence="6" id="KW-0645">Protease</keyword>
<evidence type="ECO:0000256" key="10">
    <source>
        <dbReference type="ARBA" id="ARBA00022984"/>
    </source>
</evidence>
<keyword evidence="18" id="KW-1185">Reference proteome</keyword>
<dbReference type="EC" id="3.4.16.4" evidence="4"/>
<evidence type="ECO:0000256" key="6">
    <source>
        <dbReference type="ARBA" id="ARBA00022670"/>
    </source>
</evidence>
<dbReference type="InterPro" id="IPR018044">
    <property type="entry name" value="Peptidase_S11"/>
</dbReference>
<evidence type="ECO:0000313" key="18">
    <source>
        <dbReference type="Proteomes" id="UP000005388"/>
    </source>
</evidence>
<protein>
    <recommendedName>
        <fullName evidence="4">serine-type D-Ala-D-Ala carboxypeptidase</fullName>
        <ecNumber evidence="4">3.4.16.4</ecNumber>
    </recommendedName>
</protein>
<name>G5KC62_9STRE</name>
<evidence type="ECO:0000256" key="15">
    <source>
        <dbReference type="RuleBase" id="RU004016"/>
    </source>
</evidence>
<dbReference type="InterPro" id="IPR012907">
    <property type="entry name" value="Peptidase_S11_C"/>
</dbReference>
<evidence type="ECO:0000313" key="17">
    <source>
        <dbReference type="EMBL" id="EHJ56843.1"/>
    </source>
</evidence>
<evidence type="ECO:0000256" key="9">
    <source>
        <dbReference type="ARBA" id="ARBA00022960"/>
    </source>
</evidence>
<keyword evidence="9" id="KW-0133">Cell shape</keyword>